<reference evidence="10" key="1">
    <citation type="journal article" date="2023" name="Genome Biol. Evol.">
        <title>First Whole Genome Sequence and Flow Cytometry Genome Size Data for the Lichen-Forming Fungus Ramalina farinacea (Ascomycota).</title>
        <authorList>
            <person name="Llewellyn T."/>
            <person name="Mian S."/>
            <person name="Hill R."/>
            <person name="Leitch I.J."/>
            <person name="Gaya E."/>
        </authorList>
    </citation>
    <scope>NUCLEOTIDE SEQUENCE</scope>
    <source>
        <strain evidence="10">LIQ254RAFAR</strain>
    </source>
</reference>
<dbReference type="GO" id="GO:0016514">
    <property type="term" value="C:SWI/SNF complex"/>
    <property type="evidence" value="ECO:0007669"/>
    <property type="project" value="TreeGrafter"/>
</dbReference>
<keyword evidence="1" id="KW-0805">Transcription regulation</keyword>
<evidence type="ECO:0000256" key="3">
    <source>
        <dbReference type="ARBA" id="ARBA00023163"/>
    </source>
</evidence>
<feature type="region of interest" description="Disordered" evidence="6">
    <location>
        <begin position="1"/>
        <end position="114"/>
    </location>
</feature>
<feature type="domain" description="SANT" evidence="9">
    <location>
        <begin position="412"/>
        <end position="463"/>
    </location>
</feature>
<feature type="region of interest" description="Disordered" evidence="6">
    <location>
        <begin position="313"/>
        <end position="333"/>
    </location>
</feature>
<feature type="region of interest" description="Disordered" evidence="6">
    <location>
        <begin position="525"/>
        <end position="578"/>
    </location>
</feature>
<feature type="compositionally biased region" description="Low complexity" evidence="6">
    <location>
        <begin position="69"/>
        <end position="78"/>
    </location>
</feature>
<dbReference type="GO" id="GO:0003677">
    <property type="term" value="F:DNA binding"/>
    <property type="evidence" value="ECO:0007669"/>
    <property type="project" value="UniProtKB-KW"/>
</dbReference>
<evidence type="ECO:0000259" key="9">
    <source>
        <dbReference type="PROSITE" id="PS51293"/>
    </source>
</evidence>
<dbReference type="InterPro" id="IPR032451">
    <property type="entry name" value="SMARCC_C"/>
</dbReference>
<protein>
    <submittedName>
        <fullName evidence="10">SWI/SNF and RSC complex subunit Ssr2</fullName>
    </submittedName>
</protein>
<dbReference type="Pfam" id="PF04433">
    <property type="entry name" value="SWIRM"/>
    <property type="match status" value="1"/>
</dbReference>
<dbReference type="GO" id="GO:0045893">
    <property type="term" value="P:positive regulation of DNA-templated transcription"/>
    <property type="evidence" value="ECO:0007669"/>
    <property type="project" value="TreeGrafter"/>
</dbReference>
<dbReference type="Pfam" id="PF16495">
    <property type="entry name" value="SWIRM-assoc_1"/>
    <property type="match status" value="1"/>
</dbReference>
<feature type="region of interest" description="Disordered" evidence="6">
    <location>
        <begin position="255"/>
        <end position="275"/>
    </location>
</feature>
<dbReference type="PANTHER" id="PTHR12802:SF41">
    <property type="entry name" value="BRAHMA ASSOCIATED PROTEIN 155 KDA"/>
    <property type="match status" value="1"/>
</dbReference>
<feature type="domain" description="Myb-like" evidence="7">
    <location>
        <begin position="409"/>
        <end position="459"/>
    </location>
</feature>
<keyword evidence="11" id="KW-1185">Reference proteome</keyword>
<dbReference type="FunFam" id="1.10.10.10:FF:000020">
    <property type="entry name" value="SWI/SNF complex subunit SMARCC2 isoform c"/>
    <property type="match status" value="1"/>
</dbReference>
<dbReference type="SMART" id="SM00717">
    <property type="entry name" value="SANT"/>
    <property type="match status" value="1"/>
</dbReference>
<proteinExistence type="predicted"/>
<dbReference type="InterPro" id="IPR009057">
    <property type="entry name" value="Homeodomain-like_sf"/>
</dbReference>
<dbReference type="PROSITE" id="PS51293">
    <property type="entry name" value="SANT"/>
    <property type="match status" value="1"/>
</dbReference>
<keyword evidence="3" id="KW-0804">Transcription</keyword>
<organism evidence="10 11">
    <name type="scientific">Ramalina farinacea</name>
    <dbReference type="NCBI Taxonomy" id="258253"/>
    <lineage>
        <taxon>Eukaryota</taxon>
        <taxon>Fungi</taxon>
        <taxon>Dikarya</taxon>
        <taxon>Ascomycota</taxon>
        <taxon>Pezizomycotina</taxon>
        <taxon>Lecanoromycetes</taxon>
        <taxon>OSLEUM clade</taxon>
        <taxon>Lecanoromycetidae</taxon>
        <taxon>Lecanorales</taxon>
        <taxon>Lecanorineae</taxon>
        <taxon>Ramalinaceae</taxon>
        <taxon>Ramalina</taxon>
    </lineage>
</organism>
<evidence type="ECO:0000259" key="7">
    <source>
        <dbReference type="PROSITE" id="PS50090"/>
    </source>
</evidence>
<evidence type="ECO:0000259" key="8">
    <source>
        <dbReference type="PROSITE" id="PS50934"/>
    </source>
</evidence>
<feature type="coiled-coil region" evidence="5">
    <location>
        <begin position="619"/>
        <end position="649"/>
    </location>
</feature>
<keyword evidence="5" id="KW-0175">Coiled coil</keyword>
<feature type="compositionally biased region" description="Basic and acidic residues" evidence="6">
    <location>
        <begin position="261"/>
        <end position="272"/>
    </location>
</feature>
<evidence type="ECO:0000256" key="1">
    <source>
        <dbReference type="ARBA" id="ARBA00023015"/>
    </source>
</evidence>
<feature type="domain" description="SWIRM" evidence="8">
    <location>
        <begin position="136"/>
        <end position="233"/>
    </location>
</feature>
<sequence length="721" mass="79234">MEGEGLDFGDSPAPPVEAEQTLENAGENPTVSTTDYLDEHLQSPPKPTKHSESPEKAPQDTPAAISDNPLDAPDAPLPESHDVDREDEEMGGVGSPEKEAGEEGASPQPTDDNQIQSKATLEAAARAHLATQRFAVIIPSYSAWFDMNTIHATEMKSVPEFFNSRNRSKTPGVYKDYRDFMINTYRLNPSEYLTVTACRRNLAGDVCAIMRVHAFLEQWGLINYQVDSDSRPSAIGPPFTGHFRVIADTPRALQQFQPGPDVKKEPGRKYDPTDNSITRAYKSASEQEKLDFNLEIRRNIYDHKGRDIMADLKDKPQTNGADATTNGVSADDTNNRTLDEIAKEPRKPIYCNSCAIDVTKGRFHYAKPVPELKNQTITVDVCSACFFDARISNKTEQHEYIWLEEKGPNIPEQDEPWTDAELLLLLEALERFDDSWNQIADYVGTRTREECVVKFLQLEIEDKYMETDVGGPNYGPLDEGRVPFAQSDNPVLSVLGYLASLSEPKIAAAAAGRSIEEMSKIRRRRLENGQGGAPTAAEAEETKAEDSMEVDAAAGVSPQAHDGNQVAASAAADGPTSRDMMRDVANTTFATVAARSAALASNEEREMTRLVSAAVNMSLEKMDLKLQQFSEMEAALEAERRELEKGRQQLFLDRLAFRKRVSETQEALKAASLRGGEEGARMAGEVGVGTGEGEKLMLAREGAVTNEAVEGPSTGSVSYEI</sequence>
<dbReference type="GO" id="GO:0006338">
    <property type="term" value="P:chromatin remodeling"/>
    <property type="evidence" value="ECO:0007669"/>
    <property type="project" value="UniProtKB-ARBA"/>
</dbReference>
<dbReference type="InterPro" id="IPR036388">
    <property type="entry name" value="WH-like_DNA-bd_sf"/>
</dbReference>
<dbReference type="InterPro" id="IPR017884">
    <property type="entry name" value="SANT_dom"/>
</dbReference>
<accession>A0AA43QI38</accession>
<dbReference type="Gene3D" id="1.10.10.10">
    <property type="entry name" value="Winged helix-like DNA-binding domain superfamily/Winged helix DNA-binding domain"/>
    <property type="match status" value="1"/>
</dbReference>
<keyword evidence="2" id="KW-0238">DNA-binding</keyword>
<dbReference type="FunFam" id="1.10.10.60:FF:000014">
    <property type="entry name" value="SWI/SNF complex subunit SMARCC2 isoform C"/>
    <property type="match status" value="1"/>
</dbReference>
<dbReference type="AlphaFoldDB" id="A0AA43QI38"/>
<evidence type="ECO:0000256" key="2">
    <source>
        <dbReference type="ARBA" id="ARBA00023125"/>
    </source>
</evidence>
<dbReference type="InterPro" id="IPR001005">
    <property type="entry name" value="SANT/Myb"/>
</dbReference>
<dbReference type="Gene3D" id="1.10.10.60">
    <property type="entry name" value="Homeodomain-like"/>
    <property type="match status" value="1"/>
</dbReference>
<dbReference type="SUPFAM" id="SSF46689">
    <property type="entry name" value="Homeodomain-like"/>
    <property type="match status" value="2"/>
</dbReference>
<keyword evidence="4" id="KW-0539">Nucleus</keyword>
<evidence type="ECO:0000256" key="6">
    <source>
        <dbReference type="SAM" id="MobiDB-lite"/>
    </source>
</evidence>
<gene>
    <name evidence="10" type="primary">ssr2</name>
    <name evidence="10" type="ORF">OHK93_000413</name>
</gene>
<feature type="compositionally biased region" description="Polar residues" evidence="6">
    <location>
        <begin position="21"/>
        <end position="35"/>
    </location>
</feature>
<dbReference type="Proteomes" id="UP001161017">
    <property type="component" value="Unassembled WGS sequence"/>
</dbReference>
<dbReference type="PANTHER" id="PTHR12802">
    <property type="entry name" value="SWI/SNF COMPLEX-RELATED"/>
    <property type="match status" value="1"/>
</dbReference>
<evidence type="ECO:0000313" key="11">
    <source>
        <dbReference type="Proteomes" id="UP001161017"/>
    </source>
</evidence>
<dbReference type="EMBL" id="JAPUFD010000001">
    <property type="protein sequence ID" value="MDI1485276.1"/>
    <property type="molecule type" value="Genomic_DNA"/>
</dbReference>
<dbReference type="GO" id="GO:0042393">
    <property type="term" value="F:histone binding"/>
    <property type="evidence" value="ECO:0007669"/>
    <property type="project" value="TreeGrafter"/>
</dbReference>
<feature type="compositionally biased region" description="Polar residues" evidence="6">
    <location>
        <begin position="317"/>
        <end position="332"/>
    </location>
</feature>
<dbReference type="InterPro" id="IPR007526">
    <property type="entry name" value="SWIRM"/>
</dbReference>
<dbReference type="PROSITE" id="PS50090">
    <property type="entry name" value="MYB_LIKE"/>
    <property type="match status" value="1"/>
</dbReference>
<comment type="caution">
    <text evidence="10">The sequence shown here is derived from an EMBL/GenBank/DDBJ whole genome shotgun (WGS) entry which is preliminary data.</text>
</comment>
<name>A0AA43QI38_9LECA</name>
<dbReference type="Pfam" id="PF00249">
    <property type="entry name" value="Myb_DNA-binding"/>
    <property type="match status" value="1"/>
</dbReference>
<evidence type="ECO:0000313" key="10">
    <source>
        <dbReference type="EMBL" id="MDI1485276.1"/>
    </source>
</evidence>
<feature type="compositionally biased region" description="Basic and acidic residues" evidence="6">
    <location>
        <begin position="49"/>
        <end position="58"/>
    </location>
</feature>
<evidence type="ECO:0000256" key="4">
    <source>
        <dbReference type="ARBA" id="ARBA00023242"/>
    </source>
</evidence>
<dbReference type="CDD" id="cd00167">
    <property type="entry name" value="SANT"/>
    <property type="match status" value="1"/>
</dbReference>
<feature type="region of interest" description="Disordered" evidence="6">
    <location>
        <begin position="702"/>
        <end position="721"/>
    </location>
</feature>
<evidence type="ECO:0000256" key="5">
    <source>
        <dbReference type="SAM" id="Coils"/>
    </source>
</evidence>
<dbReference type="PROSITE" id="PS50934">
    <property type="entry name" value="SWIRM"/>
    <property type="match status" value="1"/>
</dbReference>